<reference evidence="2 3" key="1">
    <citation type="submission" date="2020-08" db="EMBL/GenBank/DDBJ databases">
        <title>Genomic Encyclopedia of Type Strains, Phase IV (KMG-IV): sequencing the most valuable type-strain genomes for metagenomic binning, comparative biology and taxonomic classification.</title>
        <authorList>
            <person name="Goeker M."/>
        </authorList>
    </citation>
    <scope>NUCLEOTIDE SEQUENCE [LARGE SCALE GENOMIC DNA]</scope>
    <source>
        <strain evidence="2 3">DSM 13481</strain>
    </source>
</reference>
<feature type="transmembrane region" description="Helical" evidence="1">
    <location>
        <begin position="46"/>
        <end position="66"/>
    </location>
</feature>
<feature type="transmembrane region" description="Helical" evidence="1">
    <location>
        <begin position="12"/>
        <end position="34"/>
    </location>
</feature>
<feature type="transmembrane region" description="Helical" evidence="1">
    <location>
        <begin position="78"/>
        <end position="97"/>
    </location>
</feature>
<proteinExistence type="predicted"/>
<dbReference type="Proteomes" id="UP000555828">
    <property type="component" value="Unassembled WGS sequence"/>
</dbReference>
<dbReference type="GO" id="GO:0016740">
    <property type="term" value="F:transferase activity"/>
    <property type="evidence" value="ECO:0007669"/>
    <property type="project" value="UniProtKB-KW"/>
</dbReference>
<keyword evidence="2" id="KW-0808">Transferase</keyword>
<dbReference type="AlphaFoldDB" id="A0A841GH23"/>
<keyword evidence="1" id="KW-0472">Membrane</keyword>
<organism evidence="2 3">
    <name type="scientific">Thermosipho japonicus</name>
    <dbReference type="NCBI Taxonomy" id="90323"/>
    <lineage>
        <taxon>Bacteria</taxon>
        <taxon>Thermotogati</taxon>
        <taxon>Thermotogota</taxon>
        <taxon>Thermotogae</taxon>
        <taxon>Thermotogales</taxon>
        <taxon>Fervidobacteriaceae</taxon>
        <taxon>Thermosipho</taxon>
    </lineage>
</organism>
<evidence type="ECO:0000256" key="1">
    <source>
        <dbReference type="SAM" id="Phobius"/>
    </source>
</evidence>
<keyword evidence="1" id="KW-1133">Transmembrane helix</keyword>
<feature type="transmembrane region" description="Helical" evidence="1">
    <location>
        <begin position="109"/>
        <end position="134"/>
    </location>
</feature>
<gene>
    <name evidence="2" type="ORF">HNP65_001364</name>
</gene>
<keyword evidence="3" id="KW-1185">Reference proteome</keyword>
<protein>
    <submittedName>
        <fullName evidence="2">Glucan phosphoethanolaminetransferase (Alkaline phosphatase superfamily)</fullName>
    </submittedName>
</protein>
<sequence>MKKSNIFKFLSYLFSIVSTFPVAIPVLLTIIVLLNKGKFLYDFMMPAELILFTILASLGIITLQIIDKKAFFEYKKLAIYLSLSISNFLAANIYAYLTGLAHEDAKLNGIHLFFITIFVILWHLFAILISIECFKLTKKISTR</sequence>
<comment type="caution">
    <text evidence="2">The sequence shown here is derived from an EMBL/GenBank/DDBJ whole genome shotgun (WGS) entry which is preliminary data.</text>
</comment>
<keyword evidence="1" id="KW-0812">Transmembrane</keyword>
<accession>A0A841GH23</accession>
<dbReference type="RefSeq" id="WP_184619537.1">
    <property type="nucleotide sequence ID" value="NZ_JACHEX010000003.1"/>
</dbReference>
<evidence type="ECO:0000313" key="2">
    <source>
        <dbReference type="EMBL" id="MBB6062912.1"/>
    </source>
</evidence>
<evidence type="ECO:0000313" key="3">
    <source>
        <dbReference type="Proteomes" id="UP000555828"/>
    </source>
</evidence>
<name>A0A841GH23_9BACT</name>
<dbReference type="EMBL" id="JACHEX010000003">
    <property type="protein sequence ID" value="MBB6062912.1"/>
    <property type="molecule type" value="Genomic_DNA"/>
</dbReference>